<proteinExistence type="predicted"/>
<dbReference type="EMBL" id="CP124585">
    <property type="protein sequence ID" value="WZE68109.1"/>
    <property type="molecule type" value="Genomic_DNA"/>
</dbReference>
<evidence type="ECO:0000313" key="1">
    <source>
        <dbReference type="EMBL" id="WZE68109.1"/>
    </source>
</evidence>
<dbReference type="RefSeq" id="WP_256447881.1">
    <property type="nucleotide sequence ID" value="NZ_CP124585.1"/>
</dbReference>
<organism evidence="1">
    <name type="scientific">Macrococcus psychrotolerans</name>
    <dbReference type="NCBI Taxonomy" id="3039389"/>
    <lineage>
        <taxon>Bacteria</taxon>
        <taxon>Bacillati</taxon>
        <taxon>Bacillota</taxon>
        <taxon>Bacilli</taxon>
        <taxon>Bacillales</taxon>
        <taxon>Staphylococcaceae</taxon>
        <taxon>Macrococcus</taxon>
    </lineage>
</organism>
<dbReference type="AlphaFoldDB" id="A0AAU6RDR2"/>
<accession>A0AAU6RDR2</accession>
<gene>
    <name evidence="1" type="ORF">QA540_06775</name>
</gene>
<sequence>MTKSSLIRYSLTTIKVASADVHHISHQPICLYKSTVCLLTFKVY</sequence>
<name>A0AAU6RDR2_9STAP</name>
<reference evidence="1" key="1">
    <citation type="submission" date="2023-04" db="EMBL/GenBank/DDBJ databases">
        <title>Macrococci isolated from food, foodproducing animals, and human clinical materials.</title>
        <authorList>
            <person name="Maslanova I."/>
            <person name="Svec P."/>
            <person name="Sedlacek I."/>
            <person name="Novakova D."/>
            <person name="Keller J.E."/>
            <person name="Schwendener S."/>
            <person name="Finstrlova A."/>
            <person name="Botka T."/>
            <person name="Kovarovic V."/>
            <person name="Petras P."/>
            <person name="Perreten V."/>
            <person name="Pantucek R."/>
        </authorList>
    </citation>
    <scope>NUCLEOTIDE SEQUENCE</scope>
    <source>
        <strain evidence="1">NRL/St 13/116</strain>
    </source>
</reference>
<protein>
    <submittedName>
        <fullName evidence="1">Uncharacterized protein</fullName>
    </submittedName>
</protein>